<dbReference type="OrthoDB" id="2357153at2"/>
<dbReference type="AlphaFoldDB" id="A0A0M0LLE5"/>
<accession>A0A0M0LLE5</accession>
<comment type="caution">
    <text evidence="3">The sequence shown here is derived from an EMBL/GenBank/DDBJ whole genome shotgun (WGS) entry which is preliminary data.</text>
</comment>
<dbReference type="Proteomes" id="UP000036867">
    <property type="component" value="Unassembled WGS sequence"/>
</dbReference>
<keyword evidence="2" id="KW-0732">Signal</keyword>
<keyword evidence="4" id="KW-1185">Reference proteome</keyword>
<dbReference type="EMBL" id="LILB01000001">
    <property type="protein sequence ID" value="KOO51864.1"/>
    <property type="molecule type" value="Genomic_DNA"/>
</dbReference>
<proteinExistence type="predicted"/>
<keyword evidence="1" id="KW-1133">Transmembrane helix</keyword>
<protein>
    <submittedName>
        <fullName evidence="3">Uncharacterized protein</fullName>
    </submittedName>
</protein>
<keyword evidence="1" id="KW-0812">Transmembrane</keyword>
<feature type="chain" id="PRO_5005603422" evidence="2">
    <location>
        <begin position="26"/>
        <end position="154"/>
    </location>
</feature>
<sequence>MKGNRCFIFTILLFFALLSSSTVYAQNLTYPFLVWDGKVYEVSEVVLLDEKIGNFIGKVNAKPNDASGNYYGNASNTFAIGTKYYEISEISMSDAIAVENENGQFIQADYAQKATEQPMSMLQKGIVNASIIAILILILGVRYGLKRTKTREIN</sequence>
<evidence type="ECO:0000256" key="1">
    <source>
        <dbReference type="SAM" id="Phobius"/>
    </source>
</evidence>
<feature type="signal peptide" evidence="2">
    <location>
        <begin position="1"/>
        <end position="25"/>
    </location>
</feature>
<reference evidence="4" key="1">
    <citation type="submission" date="2015-08" db="EMBL/GenBank/DDBJ databases">
        <title>Fjat-10028 dsm 16317.</title>
        <authorList>
            <person name="Liu B."/>
            <person name="Wang J."/>
            <person name="Zhu Y."/>
            <person name="Liu G."/>
            <person name="Chen Q."/>
            <person name="Chen Z."/>
            <person name="Lan J."/>
            <person name="Che J."/>
            <person name="Ge C."/>
            <person name="Shi H."/>
            <person name="Pan Z."/>
            <person name="Liu X."/>
        </authorList>
    </citation>
    <scope>NUCLEOTIDE SEQUENCE [LARGE SCALE GENOMIC DNA]</scope>
    <source>
        <strain evidence="4">DSM 16317</strain>
    </source>
</reference>
<dbReference type="RefSeq" id="WP_053416029.1">
    <property type="nucleotide sequence ID" value="NZ_LILB01000001.1"/>
</dbReference>
<gene>
    <name evidence="3" type="ORF">AMD00_05365</name>
</gene>
<evidence type="ECO:0000313" key="4">
    <source>
        <dbReference type="Proteomes" id="UP000036867"/>
    </source>
</evidence>
<dbReference type="GeneID" id="301135531"/>
<name>A0A0M0LLE5_9BACL</name>
<keyword evidence="1" id="KW-0472">Membrane</keyword>
<feature type="transmembrane region" description="Helical" evidence="1">
    <location>
        <begin position="126"/>
        <end position="145"/>
    </location>
</feature>
<dbReference type="STRING" id="263475.AMD00_05365"/>
<evidence type="ECO:0000256" key="2">
    <source>
        <dbReference type="SAM" id="SignalP"/>
    </source>
</evidence>
<evidence type="ECO:0000313" key="3">
    <source>
        <dbReference type="EMBL" id="KOO51864.1"/>
    </source>
</evidence>
<organism evidence="3 4">
    <name type="scientific">Viridibacillus arvi</name>
    <dbReference type="NCBI Taxonomy" id="263475"/>
    <lineage>
        <taxon>Bacteria</taxon>
        <taxon>Bacillati</taxon>
        <taxon>Bacillota</taxon>
        <taxon>Bacilli</taxon>
        <taxon>Bacillales</taxon>
        <taxon>Caryophanaceae</taxon>
        <taxon>Viridibacillus</taxon>
    </lineage>
</organism>